<protein>
    <submittedName>
        <fullName evidence="2">Uncharacterized protein</fullName>
    </submittedName>
</protein>
<dbReference type="Proteomes" id="UP000746612">
    <property type="component" value="Unassembled WGS sequence"/>
</dbReference>
<accession>A0A4E9E265</accession>
<dbReference type="EMBL" id="CAAKMV010000141">
    <property type="protein sequence ID" value="VIO59639.1"/>
    <property type="molecule type" value="Genomic_DNA"/>
</dbReference>
<evidence type="ECO:0000313" key="2">
    <source>
        <dbReference type="EMBL" id="VIO59639.1"/>
    </source>
</evidence>
<dbReference type="AlphaFoldDB" id="A0A4E9E265"/>
<sequence>MSILIFPINPGSVSSCQPREPTPWPCSCQTGLCLGCFEFGDSLYLLFPEGWVDSQGYILSHGIPALHASTRGGFGQDVTFSHSSGNVTEVVLRDININRQKLSFVARIYNEERSFIRSSIDVAFDITRCLTASPVIENWLKAMSGRRVDGVGADVYLWVLWHGLSRVSMISKTRGFARDRFPPNYLPAGGMLGSTGPL</sequence>
<organism evidence="2">
    <name type="scientific">Gibberella zeae</name>
    <name type="common">Wheat head blight fungus</name>
    <name type="synonym">Fusarium graminearum</name>
    <dbReference type="NCBI Taxonomy" id="5518"/>
    <lineage>
        <taxon>Eukaryota</taxon>
        <taxon>Fungi</taxon>
        <taxon>Dikarya</taxon>
        <taxon>Ascomycota</taxon>
        <taxon>Pezizomycotina</taxon>
        <taxon>Sordariomycetes</taxon>
        <taxon>Hypocreomycetidae</taxon>
        <taxon>Hypocreales</taxon>
        <taxon>Nectriaceae</taxon>
        <taxon>Fusarium</taxon>
    </lineage>
</organism>
<proteinExistence type="predicted"/>
<reference evidence="1" key="2">
    <citation type="submission" date="2021-03" db="EMBL/GenBank/DDBJ databases">
        <authorList>
            <person name="Alouane T."/>
            <person name="Langin T."/>
            <person name="Bonhomme L."/>
        </authorList>
    </citation>
    <scope>NUCLEOTIDE SEQUENCE</scope>
    <source>
        <strain evidence="1">MDC_Fg202</strain>
    </source>
</reference>
<reference evidence="2" key="1">
    <citation type="submission" date="2019-04" db="EMBL/GenBank/DDBJ databases">
        <authorList>
            <person name="Melise S."/>
            <person name="Noan J."/>
            <person name="Okalmin O."/>
        </authorList>
    </citation>
    <scope>NUCLEOTIDE SEQUENCE</scope>
    <source>
        <strain evidence="2">FN9</strain>
    </source>
</reference>
<dbReference type="EMBL" id="CAJPIJ010000135">
    <property type="protein sequence ID" value="CAG1985769.1"/>
    <property type="molecule type" value="Genomic_DNA"/>
</dbReference>
<name>A0A4E9E265_GIBZA</name>
<gene>
    <name evidence="2" type="ORF">FUG_LOCUS355948</name>
    <name evidence="1" type="ORF">MDCFG202_LOCUS273971</name>
</gene>
<evidence type="ECO:0000313" key="1">
    <source>
        <dbReference type="EMBL" id="CAG1985769.1"/>
    </source>
</evidence>